<dbReference type="Pfam" id="PF06880">
    <property type="entry name" value="DUF1262"/>
    <property type="match status" value="1"/>
</dbReference>
<evidence type="ECO:0000313" key="1">
    <source>
        <dbReference type="EMBL" id="KAK9934863.1"/>
    </source>
</evidence>
<keyword evidence="2" id="KW-1185">Reference proteome</keyword>
<reference evidence="1 2" key="1">
    <citation type="journal article" date="2023" name="G3 (Bethesda)">
        <title>A chromosome-length genome assembly and annotation of blackberry (Rubus argutus, cv. 'Hillquist').</title>
        <authorList>
            <person name="Bruna T."/>
            <person name="Aryal R."/>
            <person name="Dudchenko O."/>
            <person name="Sargent D.J."/>
            <person name="Mead D."/>
            <person name="Buti M."/>
            <person name="Cavallini A."/>
            <person name="Hytonen T."/>
            <person name="Andres J."/>
            <person name="Pham M."/>
            <person name="Weisz D."/>
            <person name="Mascagni F."/>
            <person name="Usai G."/>
            <person name="Natali L."/>
            <person name="Bassil N."/>
            <person name="Fernandez G.E."/>
            <person name="Lomsadze A."/>
            <person name="Armour M."/>
            <person name="Olukolu B."/>
            <person name="Poorten T."/>
            <person name="Britton C."/>
            <person name="Davik J."/>
            <person name="Ashrafi H."/>
            <person name="Aiden E.L."/>
            <person name="Borodovsky M."/>
            <person name="Worthington M."/>
        </authorList>
    </citation>
    <scope>NUCLEOTIDE SEQUENCE [LARGE SCALE GENOMIC DNA]</scope>
    <source>
        <strain evidence="1">PI 553951</strain>
    </source>
</reference>
<dbReference type="Proteomes" id="UP001457282">
    <property type="component" value="Unassembled WGS sequence"/>
</dbReference>
<dbReference type="EMBL" id="JBEDUW010000004">
    <property type="protein sequence ID" value="KAK9934863.1"/>
    <property type="molecule type" value="Genomic_DNA"/>
</dbReference>
<gene>
    <name evidence="1" type="ORF">M0R45_021992</name>
</gene>
<dbReference type="InterPro" id="IPR010683">
    <property type="entry name" value="DUF1262"/>
</dbReference>
<name>A0AAW1XEJ6_RUBAR</name>
<dbReference type="PANTHER" id="PTHR31050">
    <property type="entry name" value="OS08G0413200 PROTEIN"/>
    <property type="match status" value="1"/>
</dbReference>
<comment type="caution">
    <text evidence="1">The sequence shown here is derived from an EMBL/GenBank/DDBJ whole genome shotgun (WGS) entry which is preliminary data.</text>
</comment>
<evidence type="ECO:0000313" key="2">
    <source>
        <dbReference type="Proteomes" id="UP001457282"/>
    </source>
</evidence>
<accession>A0AAW1XEJ6</accession>
<dbReference type="AlphaFoldDB" id="A0AAW1XEJ6"/>
<sequence>MYVTRPLSMYMRSPELLSLPPPEGPNSGYLVLQDEESIQTACFGMCRDIWVKQLPFPQNMDLTVTYTEDINDDVTFIPVLDQPLSSNTYYVKLKGSTLHLIRSRLPGLDFPLSSDPNDCSEAVVVGKWYCPFVFVKEGGVKLKEQMKRCVFYEMRLEKRWERIFSSDHEGTNSTSVFVDTFVPREVVFVGGSEAVWDDRNVSGGFMWFKSLDGVEGGEKSVGLSMKIVERMKWEQERVGWIIGDEKQVRVERVEEFGGTPDEWKKFACYVLVERFVLKRMHERLAVLAYDFKHTHQIRSKWE</sequence>
<proteinExistence type="predicted"/>
<dbReference type="PANTHER" id="PTHR31050:SF7">
    <property type="entry name" value="DUF1262 FAMILY PROTEIN"/>
    <property type="match status" value="1"/>
</dbReference>
<organism evidence="1 2">
    <name type="scientific">Rubus argutus</name>
    <name type="common">Southern blackberry</name>
    <dbReference type="NCBI Taxonomy" id="59490"/>
    <lineage>
        <taxon>Eukaryota</taxon>
        <taxon>Viridiplantae</taxon>
        <taxon>Streptophyta</taxon>
        <taxon>Embryophyta</taxon>
        <taxon>Tracheophyta</taxon>
        <taxon>Spermatophyta</taxon>
        <taxon>Magnoliopsida</taxon>
        <taxon>eudicotyledons</taxon>
        <taxon>Gunneridae</taxon>
        <taxon>Pentapetalae</taxon>
        <taxon>rosids</taxon>
        <taxon>fabids</taxon>
        <taxon>Rosales</taxon>
        <taxon>Rosaceae</taxon>
        <taxon>Rosoideae</taxon>
        <taxon>Rosoideae incertae sedis</taxon>
        <taxon>Rubus</taxon>
    </lineage>
</organism>
<protein>
    <submittedName>
        <fullName evidence="1">Uncharacterized protein</fullName>
    </submittedName>
</protein>